<dbReference type="Pfam" id="PF02373">
    <property type="entry name" value="JmjC"/>
    <property type="match status" value="1"/>
</dbReference>
<dbReference type="InterPro" id="IPR003347">
    <property type="entry name" value="JmjC_dom"/>
</dbReference>
<dbReference type="GO" id="GO:0010468">
    <property type="term" value="P:regulation of gene expression"/>
    <property type="evidence" value="ECO:0007669"/>
    <property type="project" value="TreeGrafter"/>
</dbReference>
<proteinExistence type="predicted"/>
<dbReference type="PANTHER" id="PTHR10694">
    <property type="entry name" value="LYSINE-SPECIFIC DEMETHYLASE"/>
    <property type="match status" value="1"/>
</dbReference>
<dbReference type="GO" id="GO:0034647">
    <property type="term" value="F:histone H3K4me/H3K4me2/H3K4me3 demethylase activity"/>
    <property type="evidence" value="ECO:0007669"/>
    <property type="project" value="TreeGrafter"/>
</dbReference>
<evidence type="ECO:0000313" key="5">
    <source>
        <dbReference type="Proteomes" id="UP000316621"/>
    </source>
</evidence>
<evidence type="ECO:0000256" key="1">
    <source>
        <dbReference type="ARBA" id="ARBA00004123"/>
    </source>
</evidence>
<dbReference type="GO" id="GO:0005634">
    <property type="term" value="C:nucleus"/>
    <property type="evidence" value="ECO:0007669"/>
    <property type="project" value="UniProtKB-SubCell"/>
</dbReference>
<dbReference type="Proteomes" id="UP000316621">
    <property type="component" value="Chromosome 10"/>
</dbReference>
<sequence length="373" mass="41971">MFLVETINSDFLVSFEKLSGFSSKAVFSLSLKACRSTVVFRIPGSFYLTFPRAYHSGFNCGFNCAEAVNAAPLDLLRHGKNVVELYREQGRKTSISHDKLLLGAEREAVRENWEISLLRKNTIDNIRWKDVRGKDNCLLLVICLTCYLGRLQVFRRYGGKGNGCIIAGYYELFSSISILTTQQAYVTKKHFSGRFSDRVSFVTEVLRLGEVQLEDLPSDWDLDVVASMTDGCFRCDLKVVLAAVLWKIFVFLHTVHNRDSRKGEEKAAALAAGKSLSTLRVWKNAHEQAGASVSSESFQTCLGWCSGMNSMVKVVAEGQSLLATLQKACKELHLLVWRYLIAVLKHLCLDVSKQICSSYLLSYWLSRRGGWIL</sequence>
<keyword evidence="5" id="KW-1185">Reference proteome</keyword>
<dbReference type="STRING" id="3469.A0A4Y7L6W3"/>
<evidence type="ECO:0000313" key="4">
    <source>
        <dbReference type="EMBL" id="RZC80687.1"/>
    </source>
</evidence>
<comment type="subcellular location">
    <subcellularLocation>
        <location evidence="1">Nucleus</location>
    </subcellularLocation>
</comment>
<dbReference type="Gene3D" id="2.60.120.650">
    <property type="entry name" value="Cupin"/>
    <property type="match status" value="1"/>
</dbReference>
<evidence type="ECO:0000256" key="2">
    <source>
        <dbReference type="ARBA" id="ARBA00023242"/>
    </source>
</evidence>
<gene>
    <name evidence="4" type="ORF">C5167_043262</name>
</gene>
<dbReference type="PANTHER" id="PTHR10694:SF113">
    <property type="entry name" value="PROTEIN JUMONJI"/>
    <property type="match status" value="1"/>
</dbReference>
<accession>A0A4Y7L6W3</accession>
<dbReference type="EMBL" id="CM010724">
    <property type="protein sequence ID" value="RZC80687.1"/>
    <property type="molecule type" value="Genomic_DNA"/>
</dbReference>
<feature type="domain" description="JmjC" evidence="3">
    <location>
        <begin position="39"/>
        <end position="69"/>
    </location>
</feature>
<evidence type="ECO:0000259" key="3">
    <source>
        <dbReference type="Pfam" id="PF02373"/>
    </source>
</evidence>
<protein>
    <recommendedName>
        <fullName evidence="3">JmjC domain-containing protein</fullName>
    </recommendedName>
</protein>
<dbReference type="GO" id="GO:0000785">
    <property type="term" value="C:chromatin"/>
    <property type="evidence" value="ECO:0007669"/>
    <property type="project" value="TreeGrafter"/>
</dbReference>
<dbReference type="SUPFAM" id="SSF51197">
    <property type="entry name" value="Clavaminate synthase-like"/>
    <property type="match status" value="1"/>
</dbReference>
<organism evidence="4 5">
    <name type="scientific">Papaver somniferum</name>
    <name type="common">Opium poppy</name>
    <dbReference type="NCBI Taxonomy" id="3469"/>
    <lineage>
        <taxon>Eukaryota</taxon>
        <taxon>Viridiplantae</taxon>
        <taxon>Streptophyta</taxon>
        <taxon>Embryophyta</taxon>
        <taxon>Tracheophyta</taxon>
        <taxon>Spermatophyta</taxon>
        <taxon>Magnoliopsida</taxon>
        <taxon>Ranunculales</taxon>
        <taxon>Papaveraceae</taxon>
        <taxon>Papaveroideae</taxon>
        <taxon>Papaver</taxon>
    </lineage>
</organism>
<keyword evidence="2" id="KW-0539">Nucleus</keyword>
<reference evidence="4 5" key="1">
    <citation type="journal article" date="2018" name="Science">
        <title>The opium poppy genome and morphinan production.</title>
        <authorList>
            <person name="Guo L."/>
            <person name="Winzer T."/>
            <person name="Yang X."/>
            <person name="Li Y."/>
            <person name="Ning Z."/>
            <person name="He Z."/>
            <person name="Teodor R."/>
            <person name="Lu Y."/>
            <person name="Bowser T.A."/>
            <person name="Graham I.A."/>
            <person name="Ye K."/>
        </authorList>
    </citation>
    <scope>NUCLEOTIDE SEQUENCE [LARGE SCALE GENOMIC DNA]</scope>
    <source>
        <strain evidence="5">cv. HN1</strain>
        <tissue evidence="4">Leaves</tissue>
    </source>
</reference>
<dbReference type="Gramene" id="RZC80687">
    <property type="protein sequence ID" value="RZC80687"/>
    <property type="gene ID" value="C5167_043262"/>
</dbReference>
<dbReference type="AlphaFoldDB" id="A0A4Y7L6W3"/>
<name>A0A4Y7L6W3_PAPSO</name>